<comment type="subcellular location">
    <subcellularLocation>
        <location evidence="1 7">Cell membrane</location>
        <topology evidence="1 7">Multi-pass membrane protein</topology>
    </subcellularLocation>
</comment>
<dbReference type="Proteomes" id="UP000612352">
    <property type="component" value="Unassembled WGS sequence"/>
</dbReference>
<reference evidence="9 10" key="1">
    <citation type="submission" date="2020-12" db="EMBL/GenBank/DDBJ databases">
        <title>Brachybacterium sp. MASK1Z-5, whole genome shotgun sequence.</title>
        <authorList>
            <person name="Tuo L."/>
        </authorList>
    </citation>
    <scope>NUCLEOTIDE SEQUENCE [LARGE SCALE GENOMIC DNA]</scope>
    <source>
        <strain evidence="9 10">MASK1Z-5</strain>
    </source>
</reference>
<sequence>MSRGRTRLLRAAVTRLLSSLLVLWAAVTVVFVLSRASGDPVALLLPDDASADQVTQMKQTLGLDRPLPLQYLDFLGGLIHLDLGDSLVYKEPVTSLIIERIPATALLAATALLITVVVSFLAGSIGAMRRGTALDRVVMSGVLVGQSTPAFWVGILLVLLFGVTLRVLPAAGYGTPAHLILPATTLAIFSVAVVSRLLRSSLIEVMGQDHVRTARAKGASEARVLMGHSLRNASMPVITVLGLELGSLLGGAILTEQIFNWPGIGRLTIDAISARDFPLVQGTVVLFAVTFIVVNLLVDLSYAIIDPRVRSHA</sequence>
<feature type="transmembrane region" description="Helical" evidence="7">
    <location>
        <begin position="233"/>
        <end position="254"/>
    </location>
</feature>
<feature type="domain" description="ABC transmembrane type-1" evidence="8">
    <location>
        <begin position="101"/>
        <end position="298"/>
    </location>
</feature>
<gene>
    <name evidence="9" type="ORF">I8D64_09315</name>
</gene>
<evidence type="ECO:0000259" key="8">
    <source>
        <dbReference type="PROSITE" id="PS50928"/>
    </source>
</evidence>
<proteinExistence type="inferred from homology"/>
<keyword evidence="5 7" id="KW-1133">Transmembrane helix</keyword>
<evidence type="ECO:0000256" key="4">
    <source>
        <dbReference type="ARBA" id="ARBA00022692"/>
    </source>
</evidence>
<dbReference type="CDD" id="cd06261">
    <property type="entry name" value="TM_PBP2"/>
    <property type="match status" value="1"/>
</dbReference>
<protein>
    <submittedName>
        <fullName evidence="9">ABC transporter permease</fullName>
    </submittedName>
</protein>
<dbReference type="RefSeq" id="WP_200502226.1">
    <property type="nucleotide sequence ID" value="NZ_JAEDAJ010000004.1"/>
</dbReference>
<dbReference type="InterPro" id="IPR000515">
    <property type="entry name" value="MetI-like"/>
</dbReference>
<evidence type="ECO:0000256" key="6">
    <source>
        <dbReference type="ARBA" id="ARBA00023136"/>
    </source>
</evidence>
<organism evidence="9 10">
    <name type="scientific">Brachybacterium halotolerans</name>
    <dbReference type="NCBI Taxonomy" id="2795215"/>
    <lineage>
        <taxon>Bacteria</taxon>
        <taxon>Bacillati</taxon>
        <taxon>Actinomycetota</taxon>
        <taxon>Actinomycetes</taxon>
        <taxon>Micrococcales</taxon>
        <taxon>Dermabacteraceae</taxon>
        <taxon>Brachybacterium</taxon>
    </lineage>
</organism>
<feature type="transmembrane region" description="Helical" evidence="7">
    <location>
        <begin position="149"/>
        <end position="168"/>
    </location>
</feature>
<keyword evidence="6 7" id="KW-0472">Membrane</keyword>
<keyword evidence="4 7" id="KW-0812">Transmembrane</keyword>
<evidence type="ECO:0000256" key="1">
    <source>
        <dbReference type="ARBA" id="ARBA00004651"/>
    </source>
</evidence>
<feature type="transmembrane region" description="Helical" evidence="7">
    <location>
        <begin position="284"/>
        <end position="305"/>
    </location>
</feature>
<evidence type="ECO:0000313" key="10">
    <source>
        <dbReference type="Proteomes" id="UP000612352"/>
    </source>
</evidence>
<dbReference type="Gene3D" id="1.10.3720.10">
    <property type="entry name" value="MetI-like"/>
    <property type="match status" value="1"/>
</dbReference>
<dbReference type="PANTHER" id="PTHR43163">
    <property type="entry name" value="DIPEPTIDE TRANSPORT SYSTEM PERMEASE PROTEIN DPPB-RELATED"/>
    <property type="match status" value="1"/>
</dbReference>
<dbReference type="PANTHER" id="PTHR43163:SF6">
    <property type="entry name" value="DIPEPTIDE TRANSPORT SYSTEM PERMEASE PROTEIN DPPB-RELATED"/>
    <property type="match status" value="1"/>
</dbReference>
<feature type="transmembrane region" description="Helical" evidence="7">
    <location>
        <begin position="180"/>
        <end position="198"/>
    </location>
</feature>
<evidence type="ECO:0000256" key="3">
    <source>
        <dbReference type="ARBA" id="ARBA00022475"/>
    </source>
</evidence>
<dbReference type="InterPro" id="IPR045621">
    <property type="entry name" value="BPD_transp_1_N"/>
</dbReference>
<dbReference type="SUPFAM" id="SSF161098">
    <property type="entry name" value="MetI-like"/>
    <property type="match status" value="1"/>
</dbReference>
<evidence type="ECO:0000256" key="7">
    <source>
        <dbReference type="RuleBase" id="RU363032"/>
    </source>
</evidence>
<dbReference type="InterPro" id="IPR035906">
    <property type="entry name" value="MetI-like_sf"/>
</dbReference>
<evidence type="ECO:0000256" key="5">
    <source>
        <dbReference type="ARBA" id="ARBA00022989"/>
    </source>
</evidence>
<comment type="similarity">
    <text evidence="7">Belongs to the binding-protein-dependent transport system permease family.</text>
</comment>
<keyword evidence="3" id="KW-1003">Cell membrane</keyword>
<dbReference type="PROSITE" id="PS50928">
    <property type="entry name" value="ABC_TM1"/>
    <property type="match status" value="1"/>
</dbReference>
<dbReference type="Pfam" id="PF19300">
    <property type="entry name" value="BPD_transp_1_N"/>
    <property type="match status" value="1"/>
</dbReference>
<accession>A0ABS1BC72</accession>
<feature type="transmembrane region" description="Helical" evidence="7">
    <location>
        <begin position="105"/>
        <end position="128"/>
    </location>
</feature>
<comment type="caution">
    <text evidence="9">The sequence shown here is derived from an EMBL/GenBank/DDBJ whole genome shotgun (WGS) entry which is preliminary data.</text>
</comment>
<dbReference type="Pfam" id="PF00528">
    <property type="entry name" value="BPD_transp_1"/>
    <property type="match status" value="1"/>
</dbReference>
<keyword evidence="2 7" id="KW-0813">Transport</keyword>
<dbReference type="EMBL" id="JAEDAJ010000004">
    <property type="protein sequence ID" value="MBK0331600.1"/>
    <property type="molecule type" value="Genomic_DNA"/>
</dbReference>
<evidence type="ECO:0000256" key="2">
    <source>
        <dbReference type="ARBA" id="ARBA00022448"/>
    </source>
</evidence>
<name>A0ABS1BC72_9MICO</name>
<keyword evidence="10" id="KW-1185">Reference proteome</keyword>
<evidence type="ECO:0000313" key="9">
    <source>
        <dbReference type="EMBL" id="MBK0331600.1"/>
    </source>
</evidence>